<protein>
    <submittedName>
        <fullName evidence="2">Unnamed protein product</fullName>
    </submittedName>
</protein>
<dbReference type="EMBL" id="BSXW01000312">
    <property type="protein sequence ID" value="GMF18300.1"/>
    <property type="molecule type" value="Genomic_DNA"/>
</dbReference>
<dbReference type="OrthoDB" id="79891at2759"/>
<reference evidence="2" key="1">
    <citation type="submission" date="2023-04" db="EMBL/GenBank/DDBJ databases">
        <title>Phytophthora lilii NBRC 32176.</title>
        <authorList>
            <person name="Ichikawa N."/>
            <person name="Sato H."/>
            <person name="Tonouchi N."/>
        </authorList>
    </citation>
    <scope>NUCLEOTIDE SEQUENCE</scope>
    <source>
        <strain evidence="2">NBRC 32176</strain>
    </source>
</reference>
<dbReference type="AlphaFoldDB" id="A0A9W6WUT1"/>
<proteinExistence type="predicted"/>
<gene>
    <name evidence="2" type="ORF">Plil01_000683200</name>
</gene>
<organism evidence="2 3">
    <name type="scientific">Phytophthora lilii</name>
    <dbReference type="NCBI Taxonomy" id="2077276"/>
    <lineage>
        <taxon>Eukaryota</taxon>
        <taxon>Sar</taxon>
        <taxon>Stramenopiles</taxon>
        <taxon>Oomycota</taxon>
        <taxon>Peronosporomycetes</taxon>
        <taxon>Peronosporales</taxon>
        <taxon>Peronosporaceae</taxon>
        <taxon>Phytophthora</taxon>
    </lineage>
</organism>
<name>A0A9W6WUT1_9STRA</name>
<feature type="compositionally biased region" description="Acidic residues" evidence="1">
    <location>
        <begin position="135"/>
        <end position="154"/>
    </location>
</feature>
<comment type="caution">
    <text evidence="2">The sequence shown here is derived from an EMBL/GenBank/DDBJ whole genome shotgun (WGS) entry which is preliminary data.</text>
</comment>
<feature type="compositionally biased region" description="Basic and acidic residues" evidence="1">
    <location>
        <begin position="220"/>
        <end position="231"/>
    </location>
</feature>
<feature type="compositionally biased region" description="Acidic residues" evidence="1">
    <location>
        <begin position="261"/>
        <end position="285"/>
    </location>
</feature>
<evidence type="ECO:0000256" key="1">
    <source>
        <dbReference type="SAM" id="MobiDB-lite"/>
    </source>
</evidence>
<sequence length="285" mass="31660">MIVPTRFGLKYTPIPTLALEYEDDLKGVIDATGESSTSLYVYRDGNDMSPGPTRKLHIVELPMLTKTSETEQITRQLQQDNGRFLAPGIVSESQLKRLLDKLVENLPDPPATGSAEVREPSMTTAREAGRRQEEASESELEESVMEESVMEESVAEASSSDEHETQPPRVLSTTSEVNPNRGAFISQAAESDRDDDSEDEKDASASLSINKPANQEEFAESDHEEDHRDDSPADASTAEKDEESDREEDEKKTKALRSESDVSEEEVQSEELEYFSEDGSDEDSF</sequence>
<accession>A0A9W6WUT1</accession>
<dbReference type="Proteomes" id="UP001165083">
    <property type="component" value="Unassembled WGS sequence"/>
</dbReference>
<evidence type="ECO:0000313" key="3">
    <source>
        <dbReference type="Proteomes" id="UP001165083"/>
    </source>
</evidence>
<feature type="compositionally biased region" description="Basic and acidic residues" evidence="1">
    <location>
        <begin position="249"/>
        <end position="260"/>
    </location>
</feature>
<evidence type="ECO:0000313" key="2">
    <source>
        <dbReference type="EMBL" id="GMF18300.1"/>
    </source>
</evidence>
<keyword evidence="3" id="KW-1185">Reference proteome</keyword>
<feature type="compositionally biased region" description="Acidic residues" evidence="1">
    <location>
        <begin position="192"/>
        <end position="201"/>
    </location>
</feature>
<feature type="region of interest" description="Disordered" evidence="1">
    <location>
        <begin position="104"/>
        <end position="285"/>
    </location>
</feature>